<proteinExistence type="predicted"/>
<dbReference type="Proteomes" id="UP000762110">
    <property type="component" value="Unassembled WGS sequence"/>
</dbReference>
<evidence type="ECO:0000313" key="1">
    <source>
        <dbReference type="EMBL" id="NQX32277.1"/>
    </source>
</evidence>
<evidence type="ECO:0000313" key="2">
    <source>
        <dbReference type="Proteomes" id="UP000762110"/>
    </source>
</evidence>
<comment type="caution">
    <text evidence="1">The sequence shown here is derived from an EMBL/GenBank/DDBJ whole genome shotgun (WGS) entry which is preliminary data.</text>
</comment>
<dbReference type="PROSITE" id="PS51257">
    <property type="entry name" value="PROKAR_LIPOPROTEIN"/>
    <property type="match status" value="1"/>
</dbReference>
<reference evidence="1 2" key="1">
    <citation type="submission" date="2020-05" db="EMBL/GenBank/DDBJ databases">
        <title>Description of Pedobacter foliorum sp. nov.</title>
        <authorList>
            <person name="Qi S."/>
            <person name="Carlier A."/>
            <person name="Cnockaert M."/>
            <person name="Vandamme P."/>
        </authorList>
    </citation>
    <scope>NUCLEOTIDE SEQUENCE [LARGE SCALE GENOMIC DNA]</scope>
    <source>
        <strain evidence="1 2">LMG 31300</strain>
    </source>
</reference>
<organism evidence="1 2">
    <name type="scientific">Pedobacter boryungensis</name>
    <dbReference type="NCBI Taxonomy" id="869962"/>
    <lineage>
        <taxon>Bacteria</taxon>
        <taxon>Pseudomonadati</taxon>
        <taxon>Bacteroidota</taxon>
        <taxon>Sphingobacteriia</taxon>
        <taxon>Sphingobacteriales</taxon>
        <taxon>Sphingobacteriaceae</taxon>
        <taxon>Pedobacter</taxon>
    </lineage>
</organism>
<sequence length="187" mass="21968">MKEKPIKTTLIEKMKYKNILFCTFMCIVISSCNSSTPDTKPESQPDTVLRLSDIPRFDTTGKQSIYREVSPYEVKGIDPPEREKDKLYEEYNRPYSHFEFIEKAYSNLSSMGYKVGSIVEFSYNLLQDTVWAKKVFFELDKHCTKTYLGTERAFLDSIKNANNILIKLKNDPQNTLRKKTRREYLNK</sequence>
<protein>
    <recommendedName>
        <fullName evidence="3">Lipoprotein</fullName>
    </recommendedName>
</protein>
<keyword evidence="2" id="KW-1185">Reference proteome</keyword>
<name>A0ABX2DE06_9SPHI</name>
<dbReference type="EMBL" id="JABMKV010000002">
    <property type="protein sequence ID" value="NQX32277.1"/>
    <property type="molecule type" value="Genomic_DNA"/>
</dbReference>
<evidence type="ECO:0008006" key="3">
    <source>
        <dbReference type="Google" id="ProtNLM"/>
    </source>
</evidence>
<accession>A0ABX2DE06</accession>
<dbReference type="RefSeq" id="WP_173272132.1">
    <property type="nucleotide sequence ID" value="NZ_JABMKV010000002.1"/>
</dbReference>
<gene>
    <name evidence="1" type="ORF">HQN85_11085</name>
</gene>